<reference evidence="2" key="1">
    <citation type="submission" date="2020-02" db="EMBL/GenBank/DDBJ databases">
        <authorList>
            <person name="Meier V. D."/>
        </authorList>
    </citation>
    <scope>NUCLEOTIDE SEQUENCE</scope>
    <source>
        <strain evidence="2">AVDCRST_MAG05</strain>
    </source>
</reference>
<protein>
    <submittedName>
        <fullName evidence="2">Transcription termination protein NusA</fullName>
    </submittedName>
</protein>
<organism evidence="2">
    <name type="scientific">uncultured Rubrobacteraceae bacterium</name>
    <dbReference type="NCBI Taxonomy" id="349277"/>
    <lineage>
        <taxon>Bacteria</taxon>
        <taxon>Bacillati</taxon>
        <taxon>Actinomycetota</taxon>
        <taxon>Rubrobacteria</taxon>
        <taxon>Rubrobacterales</taxon>
        <taxon>Rubrobacteraceae</taxon>
        <taxon>environmental samples</taxon>
    </lineage>
</organism>
<feature type="compositionally biased region" description="Basic and acidic residues" evidence="1">
    <location>
        <begin position="266"/>
        <end position="277"/>
    </location>
</feature>
<accession>A0A6J4SPS0</accession>
<feature type="compositionally biased region" description="Basic residues" evidence="1">
    <location>
        <begin position="29"/>
        <end position="55"/>
    </location>
</feature>
<dbReference type="EMBL" id="CADCVM010000270">
    <property type="protein sequence ID" value="CAA9501433.1"/>
    <property type="molecule type" value="Genomic_DNA"/>
</dbReference>
<feature type="region of interest" description="Disordered" evidence="1">
    <location>
        <begin position="1"/>
        <end position="297"/>
    </location>
</feature>
<feature type="non-terminal residue" evidence="2">
    <location>
        <position position="297"/>
    </location>
</feature>
<evidence type="ECO:0000256" key="1">
    <source>
        <dbReference type="SAM" id="MobiDB-lite"/>
    </source>
</evidence>
<feature type="compositionally biased region" description="Basic and acidic residues" evidence="1">
    <location>
        <begin position="9"/>
        <end position="24"/>
    </location>
</feature>
<proteinExistence type="predicted"/>
<evidence type="ECO:0000313" key="2">
    <source>
        <dbReference type="EMBL" id="CAA9501433.1"/>
    </source>
</evidence>
<feature type="compositionally biased region" description="Low complexity" evidence="1">
    <location>
        <begin position="83"/>
        <end position="92"/>
    </location>
</feature>
<feature type="compositionally biased region" description="Low complexity" evidence="1">
    <location>
        <begin position="167"/>
        <end position="180"/>
    </location>
</feature>
<feature type="non-terminal residue" evidence="2">
    <location>
        <position position="1"/>
    </location>
</feature>
<feature type="compositionally biased region" description="Low complexity" evidence="1">
    <location>
        <begin position="199"/>
        <end position="210"/>
    </location>
</feature>
<gene>
    <name evidence="2" type="ORF">AVDCRST_MAG05-2469</name>
</gene>
<dbReference type="AlphaFoldDB" id="A0A6J4SPS0"/>
<name>A0A6J4SPS0_9ACTN</name>
<feature type="compositionally biased region" description="Basic and acidic residues" evidence="1">
    <location>
        <begin position="284"/>
        <end position="297"/>
    </location>
</feature>
<feature type="compositionally biased region" description="Basic and acidic residues" evidence="1">
    <location>
        <begin position="220"/>
        <end position="240"/>
    </location>
</feature>
<feature type="compositionally biased region" description="Basic and acidic residues" evidence="1">
    <location>
        <begin position="116"/>
        <end position="130"/>
    </location>
</feature>
<sequence length="297" mass="32180">EHRTVISVARDRERQGHPFRDRQGGARRVPARRLRGAGGGRRGRPRGPRREHRRPQGNEGRGGHNTPRLHPHRRAGNAPDVLPAAQRGPQRAAPRRVRGADGGHRHRHRPAGPQAHDARGPRKGRGDTARQRAGAPGALRERPAPQGLPARDPGGRSGTQPHREPAQRGAPQGALPAGGARDLRRARRDTGRRPRGRPPLEGGRLVQRAGRGPGGRLRRAAGEPRPRGCLRAQEREDRHYPVGPRARAVYRQGALAGEGARGLPGRGREAGRGDRAGRPALAGDRPRGPERPPRGEV</sequence>